<feature type="transmembrane region" description="Helical" evidence="8">
    <location>
        <begin position="181"/>
        <end position="205"/>
    </location>
</feature>
<dbReference type="PANTHER" id="PTHR34975">
    <property type="entry name" value="SPORE GERMINATION PROTEIN A2"/>
    <property type="match status" value="1"/>
</dbReference>
<evidence type="ECO:0000256" key="8">
    <source>
        <dbReference type="SAM" id="Phobius"/>
    </source>
</evidence>
<organism evidence="9 10">
    <name type="scientific">Paenibacillus flagellatus</name>
    <dbReference type="NCBI Taxonomy" id="2211139"/>
    <lineage>
        <taxon>Bacteria</taxon>
        <taxon>Bacillati</taxon>
        <taxon>Bacillota</taxon>
        <taxon>Bacilli</taxon>
        <taxon>Bacillales</taxon>
        <taxon>Paenibacillaceae</taxon>
        <taxon>Paenibacillus</taxon>
    </lineage>
</organism>
<feature type="transmembrane region" description="Helical" evidence="8">
    <location>
        <begin position="376"/>
        <end position="395"/>
    </location>
</feature>
<evidence type="ECO:0000313" key="9">
    <source>
        <dbReference type="EMBL" id="PYI52584.1"/>
    </source>
</evidence>
<gene>
    <name evidence="9" type="ORF">DLM86_20645</name>
</gene>
<feature type="transmembrane region" description="Helical" evidence="8">
    <location>
        <begin position="39"/>
        <end position="59"/>
    </location>
</feature>
<dbReference type="GO" id="GO:0016020">
    <property type="term" value="C:membrane"/>
    <property type="evidence" value="ECO:0007669"/>
    <property type="project" value="UniProtKB-SubCell"/>
</dbReference>
<evidence type="ECO:0000256" key="1">
    <source>
        <dbReference type="ARBA" id="ARBA00004141"/>
    </source>
</evidence>
<dbReference type="Proteomes" id="UP000247476">
    <property type="component" value="Unassembled WGS sequence"/>
</dbReference>
<dbReference type="InterPro" id="IPR004761">
    <property type="entry name" value="Spore_GerAB"/>
</dbReference>
<dbReference type="GO" id="GO:0009847">
    <property type="term" value="P:spore germination"/>
    <property type="evidence" value="ECO:0007669"/>
    <property type="project" value="InterPro"/>
</dbReference>
<feature type="transmembrane region" description="Helical" evidence="8">
    <location>
        <begin position="143"/>
        <end position="161"/>
    </location>
</feature>
<protein>
    <submittedName>
        <fullName evidence="9">Uncharacterized protein</fullName>
    </submittedName>
</protein>
<keyword evidence="10" id="KW-1185">Reference proteome</keyword>
<feature type="transmembrane region" description="Helical" evidence="8">
    <location>
        <begin position="7"/>
        <end position="27"/>
    </location>
</feature>
<proteinExistence type="inferred from homology"/>
<reference evidence="9 10" key="1">
    <citation type="submission" date="2018-05" db="EMBL/GenBank/DDBJ databases">
        <title>Paenibacillus flagellatus sp. nov., isolated from selenium mineral soil.</title>
        <authorList>
            <person name="Dai X."/>
        </authorList>
    </citation>
    <scope>NUCLEOTIDE SEQUENCE [LARGE SCALE GENOMIC DNA]</scope>
    <source>
        <strain evidence="9 10">DXL2</strain>
    </source>
</reference>
<dbReference type="AlphaFoldDB" id="A0A2V5K3Y2"/>
<comment type="similarity">
    <text evidence="2">Belongs to the amino acid-polyamine-organocation (APC) superfamily. Spore germination protein (SGP) (TC 2.A.3.9) family.</text>
</comment>
<evidence type="ECO:0000256" key="5">
    <source>
        <dbReference type="ARBA" id="ARBA00022692"/>
    </source>
</evidence>
<evidence type="ECO:0000256" key="6">
    <source>
        <dbReference type="ARBA" id="ARBA00022989"/>
    </source>
</evidence>
<evidence type="ECO:0000256" key="2">
    <source>
        <dbReference type="ARBA" id="ARBA00007998"/>
    </source>
</evidence>
<evidence type="ECO:0000256" key="3">
    <source>
        <dbReference type="ARBA" id="ARBA00022448"/>
    </source>
</evidence>
<feature type="transmembrane region" description="Helical" evidence="8">
    <location>
        <begin position="267"/>
        <end position="292"/>
    </location>
</feature>
<comment type="subcellular location">
    <subcellularLocation>
        <location evidence="1">Membrane</location>
        <topology evidence="1">Multi-pass membrane protein</topology>
    </subcellularLocation>
</comment>
<dbReference type="OrthoDB" id="2829675at2"/>
<keyword evidence="6 8" id="KW-1133">Transmembrane helix</keyword>
<name>A0A2V5K3Y2_9BACL</name>
<evidence type="ECO:0000313" key="10">
    <source>
        <dbReference type="Proteomes" id="UP000247476"/>
    </source>
</evidence>
<evidence type="ECO:0000256" key="7">
    <source>
        <dbReference type="ARBA" id="ARBA00023136"/>
    </source>
</evidence>
<dbReference type="Pfam" id="PF03845">
    <property type="entry name" value="Spore_permease"/>
    <property type="match status" value="1"/>
</dbReference>
<dbReference type="PANTHER" id="PTHR34975:SF2">
    <property type="entry name" value="SPORE GERMINATION PROTEIN A2"/>
    <property type="match status" value="1"/>
</dbReference>
<comment type="caution">
    <text evidence="9">The sequence shown here is derived from an EMBL/GenBank/DDBJ whole genome shotgun (WGS) entry which is preliminary data.</text>
</comment>
<keyword evidence="3" id="KW-0813">Transport</keyword>
<keyword evidence="7 8" id="KW-0472">Membrane</keyword>
<evidence type="ECO:0000256" key="4">
    <source>
        <dbReference type="ARBA" id="ARBA00022544"/>
    </source>
</evidence>
<feature type="transmembrane region" description="Helical" evidence="8">
    <location>
        <begin position="217"/>
        <end position="247"/>
    </location>
</feature>
<dbReference type="RefSeq" id="WP_110841953.1">
    <property type="nucleotide sequence ID" value="NZ_QJVJ01000009.1"/>
</dbReference>
<accession>A0A2V5K3Y2</accession>
<feature type="transmembrane region" description="Helical" evidence="8">
    <location>
        <begin position="119"/>
        <end position="136"/>
    </location>
</feature>
<feature type="transmembrane region" description="Helical" evidence="8">
    <location>
        <begin position="335"/>
        <end position="355"/>
    </location>
</feature>
<keyword evidence="4" id="KW-0309">Germination</keyword>
<feature type="transmembrane region" description="Helical" evidence="8">
    <location>
        <begin position="401"/>
        <end position="423"/>
    </location>
</feature>
<feature type="transmembrane region" description="Helical" evidence="8">
    <location>
        <begin position="304"/>
        <end position="323"/>
    </location>
</feature>
<dbReference type="EMBL" id="QJVJ01000009">
    <property type="protein sequence ID" value="PYI52584.1"/>
    <property type="molecule type" value="Genomic_DNA"/>
</dbReference>
<keyword evidence="5 8" id="KW-0812">Transmembrane</keyword>
<sequence length="438" mass="48907">MKERISGYQLFMLAAVLYINGGMISMFKTLAEVSRQDAWFNFIFSMLYAILIAYLMYRLSVAYPGRNLFDICEEVCGRRFGKLLNALLLVYTLHLLTRDLRMFGDFIGTAVLQRTPTEFIYLSSMLVLIYFATGSMEEFVRSVNVIFPIFVVNLLLLPLLLSNEIEYRNLQPFLSQGPADIVKAGLLGTGWSGDVIVFGAFLNYFRHAKQFYVSLKLGIVASALVLTVLMLLSVSVLGTVTVARAMYPVYTLTEQINITDFLDRLDVLLIGFWMPAFLMKIITIYFCFLAGVSSMLKTGHMRGINVMSGWFILLLTLLSFKSVMEVYRFGNYGSLPVTLFVHVIFFGCVLTAFAWKRRGKRAGGDRASEGSGASEIGWRAATCIALAALFAGSYTGHWYKAYGMAGAAVYAAAFVAIVAFSVAQFWSWNRIVRPPAGP</sequence>
<dbReference type="NCBIfam" id="TIGR00912">
    <property type="entry name" value="2A0309"/>
    <property type="match status" value="1"/>
</dbReference>